<dbReference type="Proteomes" id="UP001447188">
    <property type="component" value="Unassembled WGS sequence"/>
</dbReference>
<keyword evidence="2" id="KW-1185">Reference proteome</keyword>
<dbReference type="EMBL" id="JBBBZM010000011">
    <property type="protein sequence ID" value="KAL0639469.1"/>
    <property type="molecule type" value="Genomic_DNA"/>
</dbReference>
<organism evidence="1 2">
    <name type="scientific">Discina gigas</name>
    <dbReference type="NCBI Taxonomy" id="1032678"/>
    <lineage>
        <taxon>Eukaryota</taxon>
        <taxon>Fungi</taxon>
        <taxon>Dikarya</taxon>
        <taxon>Ascomycota</taxon>
        <taxon>Pezizomycotina</taxon>
        <taxon>Pezizomycetes</taxon>
        <taxon>Pezizales</taxon>
        <taxon>Discinaceae</taxon>
        <taxon>Discina</taxon>
    </lineage>
</organism>
<protein>
    <recommendedName>
        <fullName evidence="3">F-box domain-containing protein</fullName>
    </recommendedName>
</protein>
<sequence>MHHSDQYNDTPYNGSRLAHSIPSMRSSVFRARELSPDPLKPPSFVSPDGILPPLAFKDAAECNDIRWARIDYGLAIERTEPIYRDPLPGCSMMGDFKDTIISYFTGADLAALALVDKDCRQLARTRQFRSVLINFSSASMELLSLLLQEARAGASVSVRAFAELPFALIVRERRSWRTIAIGAGIWHGNLEWNVDHQTLRRLLCPLKQLRWLALTRDSYTHGNEYLDSMSRPGDGNEHQGKMVELAGLFAASHPSLEWIYFGQIAMTVGRIEEVRVVTLGEQKNLWSLLAQMWGQYRANWVDDTKEAWAWNSN</sequence>
<comment type="caution">
    <text evidence="1">The sequence shown here is derived from an EMBL/GenBank/DDBJ whole genome shotgun (WGS) entry which is preliminary data.</text>
</comment>
<evidence type="ECO:0000313" key="2">
    <source>
        <dbReference type="Proteomes" id="UP001447188"/>
    </source>
</evidence>
<name>A0ABR3GU58_9PEZI</name>
<evidence type="ECO:0000313" key="1">
    <source>
        <dbReference type="EMBL" id="KAL0639469.1"/>
    </source>
</evidence>
<accession>A0ABR3GU58</accession>
<reference evidence="1 2" key="1">
    <citation type="submission" date="2024-02" db="EMBL/GenBank/DDBJ databases">
        <title>Discinaceae phylogenomics.</title>
        <authorList>
            <person name="Dirks A.C."/>
            <person name="James T.Y."/>
        </authorList>
    </citation>
    <scope>NUCLEOTIDE SEQUENCE [LARGE SCALE GENOMIC DNA]</scope>
    <source>
        <strain evidence="1 2">ACD0624</strain>
    </source>
</reference>
<proteinExistence type="predicted"/>
<gene>
    <name evidence="1" type="ORF">Q9L58_001498</name>
</gene>
<evidence type="ECO:0008006" key="3">
    <source>
        <dbReference type="Google" id="ProtNLM"/>
    </source>
</evidence>